<accession>A0AAV2F4K0</accession>
<dbReference type="AlphaFoldDB" id="A0AAV2F4K0"/>
<sequence>MLARGTTNLDFSFSHRPRSASPVALPETTTAEEKLLLSHKCVVREKAFSSYQALGVHKANHRKSLSGAKIEAAAQSTSSTTSTSTVVAVATLGSDTPSNSYGHRLDH</sequence>
<evidence type="ECO:0000313" key="3">
    <source>
        <dbReference type="EMBL" id="CAL1392962.1"/>
    </source>
</evidence>
<feature type="region of interest" description="Disordered" evidence="1">
    <location>
        <begin position="1"/>
        <end position="26"/>
    </location>
</feature>
<proteinExistence type="predicted"/>
<organism evidence="3 4">
    <name type="scientific">Linum trigynum</name>
    <dbReference type="NCBI Taxonomy" id="586398"/>
    <lineage>
        <taxon>Eukaryota</taxon>
        <taxon>Viridiplantae</taxon>
        <taxon>Streptophyta</taxon>
        <taxon>Embryophyta</taxon>
        <taxon>Tracheophyta</taxon>
        <taxon>Spermatophyta</taxon>
        <taxon>Magnoliopsida</taxon>
        <taxon>eudicotyledons</taxon>
        <taxon>Gunneridae</taxon>
        <taxon>Pentapetalae</taxon>
        <taxon>rosids</taxon>
        <taxon>fabids</taxon>
        <taxon>Malpighiales</taxon>
        <taxon>Linaceae</taxon>
        <taxon>Linum</taxon>
    </lineage>
</organism>
<feature type="domain" description="C2H2-type" evidence="2">
    <location>
        <begin position="39"/>
        <end position="64"/>
    </location>
</feature>
<gene>
    <name evidence="3" type="ORF">LTRI10_LOCUS33574</name>
</gene>
<keyword evidence="4" id="KW-1185">Reference proteome</keyword>
<evidence type="ECO:0000259" key="2">
    <source>
        <dbReference type="Pfam" id="PF13912"/>
    </source>
</evidence>
<feature type="compositionally biased region" description="Polar residues" evidence="1">
    <location>
        <begin position="1"/>
        <end position="11"/>
    </location>
</feature>
<dbReference type="InterPro" id="IPR013087">
    <property type="entry name" value="Znf_C2H2_type"/>
</dbReference>
<dbReference type="Pfam" id="PF13912">
    <property type="entry name" value="zf-C2H2_6"/>
    <property type="match status" value="1"/>
</dbReference>
<reference evidence="3 4" key="1">
    <citation type="submission" date="2024-04" db="EMBL/GenBank/DDBJ databases">
        <authorList>
            <person name="Fracassetti M."/>
        </authorList>
    </citation>
    <scope>NUCLEOTIDE SEQUENCE [LARGE SCALE GENOMIC DNA]</scope>
</reference>
<name>A0AAV2F4K0_9ROSI</name>
<dbReference type="Proteomes" id="UP001497516">
    <property type="component" value="Chromosome 6"/>
</dbReference>
<evidence type="ECO:0000313" key="4">
    <source>
        <dbReference type="Proteomes" id="UP001497516"/>
    </source>
</evidence>
<dbReference type="EMBL" id="OZ034819">
    <property type="protein sequence ID" value="CAL1392962.1"/>
    <property type="molecule type" value="Genomic_DNA"/>
</dbReference>
<protein>
    <recommendedName>
        <fullName evidence="2">C2H2-type domain-containing protein</fullName>
    </recommendedName>
</protein>
<evidence type="ECO:0000256" key="1">
    <source>
        <dbReference type="SAM" id="MobiDB-lite"/>
    </source>
</evidence>